<dbReference type="Proteomes" id="UP000887013">
    <property type="component" value="Unassembled WGS sequence"/>
</dbReference>
<evidence type="ECO:0000313" key="1">
    <source>
        <dbReference type="EMBL" id="GFT16148.1"/>
    </source>
</evidence>
<protein>
    <submittedName>
        <fullName evidence="1">Uncharacterized protein</fullName>
    </submittedName>
</protein>
<gene>
    <name evidence="1" type="ORF">NPIL_220691</name>
</gene>
<evidence type="ECO:0000313" key="2">
    <source>
        <dbReference type="Proteomes" id="UP000887013"/>
    </source>
</evidence>
<sequence>MLSSSRGKHLIDFETFLYLATDLKKNRALKVHSTKYCIFIPMRYQHPSDERTFSLPIIPFPQFKASLPPRIKKCDSKLESTKVFSALKRRKPSRASHILCQTRLSSLSYPNRY</sequence>
<dbReference type="AlphaFoldDB" id="A0A8X6NJJ2"/>
<comment type="caution">
    <text evidence="1">The sequence shown here is derived from an EMBL/GenBank/DDBJ whole genome shotgun (WGS) entry which is preliminary data.</text>
</comment>
<organism evidence="1 2">
    <name type="scientific">Nephila pilipes</name>
    <name type="common">Giant wood spider</name>
    <name type="synonym">Nephila maculata</name>
    <dbReference type="NCBI Taxonomy" id="299642"/>
    <lineage>
        <taxon>Eukaryota</taxon>
        <taxon>Metazoa</taxon>
        <taxon>Ecdysozoa</taxon>
        <taxon>Arthropoda</taxon>
        <taxon>Chelicerata</taxon>
        <taxon>Arachnida</taxon>
        <taxon>Araneae</taxon>
        <taxon>Araneomorphae</taxon>
        <taxon>Entelegynae</taxon>
        <taxon>Araneoidea</taxon>
        <taxon>Nephilidae</taxon>
        <taxon>Nephila</taxon>
    </lineage>
</organism>
<name>A0A8X6NJJ2_NEPPI</name>
<dbReference type="EMBL" id="BMAW01058411">
    <property type="protein sequence ID" value="GFT16148.1"/>
    <property type="molecule type" value="Genomic_DNA"/>
</dbReference>
<proteinExistence type="predicted"/>
<reference evidence="1" key="1">
    <citation type="submission" date="2020-08" db="EMBL/GenBank/DDBJ databases">
        <title>Multicomponent nature underlies the extraordinary mechanical properties of spider dragline silk.</title>
        <authorList>
            <person name="Kono N."/>
            <person name="Nakamura H."/>
            <person name="Mori M."/>
            <person name="Yoshida Y."/>
            <person name="Ohtoshi R."/>
            <person name="Malay A.D."/>
            <person name="Moran D.A.P."/>
            <person name="Tomita M."/>
            <person name="Numata K."/>
            <person name="Arakawa K."/>
        </authorList>
    </citation>
    <scope>NUCLEOTIDE SEQUENCE</scope>
</reference>
<accession>A0A8X6NJJ2</accession>
<keyword evidence="2" id="KW-1185">Reference proteome</keyword>